<dbReference type="EMBL" id="JAFKCZ010000007">
    <property type="protein sequence ID" value="MBN7797207.1"/>
    <property type="molecule type" value="Genomic_DNA"/>
</dbReference>
<evidence type="ECO:0000313" key="3">
    <source>
        <dbReference type="EMBL" id="MBN7797207.1"/>
    </source>
</evidence>
<organism evidence="3 4">
    <name type="scientific">Parahaliea mediterranea</name>
    <dbReference type="NCBI Taxonomy" id="651086"/>
    <lineage>
        <taxon>Bacteria</taxon>
        <taxon>Pseudomonadati</taxon>
        <taxon>Pseudomonadota</taxon>
        <taxon>Gammaproteobacteria</taxon>
        <taxon>Cellvibrionales</taxon>
        <taxon>Halieaceae</taxon>
        <taxon>Parahaliea</taxon>
    </lineage>
</organism>
<accession>A0A939IMN9</accession>
<sequence length="280" mass="30845">MNNIPTATTPTPATRSRRRRSPLLALAAALAFAGPSAFAADNPVESVRDMAAQWLALERQQQQIAAQWQQEKQALALRVELLSREREQLQGAIASHDDSDDAIAEARAELLRAQQALEDEQGRVADLNRYLRHLARTLQPSLPPPLARTWADQLEQDLPPDNPSAALQRHLELFGMLDDFQQATTLAEGEIDRGESGRLHVRQLYLGASHAWYISANGEHRGTGRASASGWVWEENPALDPDNLLEAMAMLESRGRRGLISLPVALSDSDDALAGVRHEP</sequence>
<proteinExistence type="predicted"/>
<dbReference type="Pfam" id="PF11932">
    <property type="entry name" value="DUF3450"/>
    <property type="match status" value="1"/>
</dbReference>
<dbReference type="RefSeq" id="WP_206560646.1">
    <property type="nucleotide sequence ID" value="NZ_JAFKCZ010000007.1"/>
</dbReference>
<name>A0A939IMN9_9GAMM</name>
<dbReference type="Proteomes" id="UP000664303">
    <property type="component" value="Unassembled WGS sequence"/>
</dbReference>
<keyword evidence="4" id="KW-1185">Reference proteome</keyword>
<evidence type="ECO:0000256" key="2">
    <source>
        <dbReference type="SAM" id="SignalP"/>
    </source>
</evidence>
<comment type="caution">
    <text evidence="3">The sequence shown here is derived from an EMBL/GenBank/DDBJ whole genome shotgun (WGS) entry which is preliminary data.</text>
</comment>
<evidence type="ECO:0000313" key="4">
    <source>
        <dbReference type="Proteomes" id="UP000664303"/>
    </source>
</evidence>
<feature type="chain" id="PRO_5036899430" evidence="2">
    <location>
        <begin position="40"/>
        <end position="280"/>
    </location>
</feature>
<reference evidence="3" key="1">
    <citation type="submission" date="2021-02" db="EMBL/GenBank/DDBJ databases">
        <title>PHA producing bacteria isolated from coastal sediment in Guangdong, Shenzhen.</title>
        <authorList>
            <person name="Zheng W."/>
            <person name="Yu S."/>
            <person name="Huang Y."/>
        </authorList>
    </citation>
    <scope>NUCLEOTIDE SEQUENCE</scope>
    <source>
        <strain evidence="3">TN14-10</strain>
    </source>
</reference>
<keyword evidence="2" id="KW-0732">Signal</keyword>
<gene>
    <name evidence="3" type="ORF">JYP50_11420</name>
</gene>
<evidence type="ECO:0000256" key="1">
    <source>
        <dbReference type="SAM" id="Coils"/>
    </source>
</evidence>
<protein>
    <submittedName>
        <fullName evidence="3">DUF3450 family protein</fullName>
    </submittedName>
</protein>
<dbReference type="AlphaFoldDB" id="A0A939IMN9"/>
<dbReference type="InterPro" id="IPR016866">
    <property type="entry name" value="UCP028069"/>
</dbReference>
<feature type="coiled-coil region" evidence="1">
    <location>
        <begin position="65"/>
        <end position="123"/>
    </location>
</feature>
<keyword evidence="1" id="KW-0175">Coiled coil</keyword>
<feature type="signal peptide" evidence="2">
    <location>
        <begin position="1"/>
        <end position="39"/>
    </location>
</feature>